<dbReference type="RefSeq" id="WP_304988064.1">
    <property type="nucleotide sequence ID" value="NZ_BAAACR010000001.1"/>
</dbReference>
<dbReference type="Proteomes" id="UP001500399">
    <property type="component" value="Unassembled WGS sequence"/>
</dbReference>
<accession>A0ABP3CE86</accession>
<reference evidence="4" key="1">
    <citation type="journal article" date="2019" name="Int. J. Syst. Evol. Microbiol.">
        <title>The Global Catalogue of Microorganisms (GCM) 10K type strain sequencing project: providing services to taxonomists for standard genome sequencing and annotation.</title>
        <authorList>
            <consortium name="The Broad Institute Genomics Platform"/>
            <consortium name="The Broad Institute Genome Sequencing Center for Infectious Disease"/>
            <person name="Wu L."/>
            <person name="Ma J."/>
        </authorList>
    </citation>
    <scope>NUCLEOTIDE SEQUENCE [LARGE SCALE GENOMIC DNA]</scope>
    <source>
        <strain evidence="4">JCM 8542</strain>
    </source>
</reference>
<sequence length="91" mass="10695">MPKKSHGNTPPSEPIRVRRRQELERRLDRVRRRRASYQRKIIGTAVAVFIILIILCSLLPGDDPTAYGDKWEKQVNDRQIKILQSLQDNFK</sequence>
<evidence type="ECO:0000313" key="4">
    <source>
        <dbReference type="Proteomes" id="UP001500399"/>
    </source>
</evidence>
<feature type="transmembrane region" description="Helical" evidence="2">
    <location>
        <begin position="41"/>
        <end position="61"/>
    </location>
</feature>
<evidence type="ECO:0000256" key="1">
    <source>
        <dbReference type="SAM" id="MobiDB-lite"/>
    </source>
</evidence>
<keyword evidence="2" id="KW-0812">Transmembrane</keyword>
<evidence type="ECO:0000313" key="3">
    <source>
        <dbReference type="EMBL" id="GAA0200989.1"/>
    </source>
</evidence>
<comment type="caution">
    <text evidence="3">The sequence shown here is derived from an EMBL/GenBank/DDBJ whole genome shotgun (WGS) entry which is preliminary data.</text>
</comment>
<protein>
    <submittedName>
        <fullName evidence="3">Uncharacterized protein</fullName>
    </submittedName>
</protein>
<dbReference type="EMBL" id="BAAACR010000001">
    <property type="protein sequence ID" value="GAA0200989.1"/>
    <property type="molecule type" value="Genomic_DNA"/>
</dbReference>
<proteinExistence type="predicted"/>
<organism evidence="3 4">
    <name type="scientific">Selenomonas dianae</name>
    <dbReference type="NCBI Taxonomy" id="135079"/>
    <lineage>
        <taxon>Bacteria</taxon>
        <taxon>Bacillati</taxon>
        <taxon>Bacillota</taxon>
        <taxon>Negativicutes</taxon>
        <taxon>Selenomonadales</taxon>
        <taxon>Selenomonadaceae</taxon>
        <taxon>Selenomonas</taxon>
    </lineage>
</organism>
<keyword evidence="4" id="KW-1185">Reference proteome</keyword>
<keyword evidence="2" id="KW-1133">Transmembrane helix</keyword>
<evidence type="ECO:0000256" key="2">
    <source>
        <dbReference type="SAM" id="Phobius"/>
    </source>
</evidence>
<gene>
    <name evidence="3" type="ORF">GCM10008919_00420</name>
</gene>
<name>A0ABP3CE86_9FIRM</name>
<feature type="region of interest" description="Disordered" evidence="1">
    <location>
        <begin position="1"/>
        <end position="20"/>
    </location>
</feature>
<keyword evidence="2" id="KW-0472">Membrane</keyword>